<accession>A0A7W7FU03</accession>
<dbReference type="Gene3D" id="1.25.40.10">
    <property type="entry name" value="Tetratricopeptide repeat domain"/>
    <property type="match status" value="1"/>
</dbReference>
<evidence type="ECO:0000313" key="2">
    <source>
        <dbReference type="Proteomes" id="UP000533598"/>
    </source>
</evidence>
<evidence type="ECO:0000313" key="1">
    <source>
        <dbReference type="EMBL" id="MBB4675309.1"/>
    </source>
</evidence>
<name>A0A7W7FU03_9PSEU</name>
<keyword evidence="2" id="KW-1185">Reference proteome</keyword>
<protein>
    <submittedName>
        <fullName evidence="1">Tetratricopeptide (TPR) repeat protein</fullName>
    </submittedName>
</protein>
<dbReference type="RefSeq" id="WP_185001299.1">
    <property type="nucleotide sequence ID" value="NZ_BAAAUI010000006.1"/>
</dbReference>
<sequence>MTHHRPGEAMLLAESALRSARSLAERGRDDEAEVLCREGLTELPGPPTPETDRLCVELLELLLLLTEPRWSRSPEFRSANPVERWAADAEAAATRIGDLQLRIRAASVAGRVLHRTQGVEAALAVQQRAVELARQSGDAVVQFLTLSAYGRELTKRDLRAGLAVLLEAEKRAKASPEITGSRSSVLRGAFRRTELEIGVGEFDAGYLGIAKSRLEFAVARLRGEPESARLLPIGLNHLAQVQLAAGLWDPAADTLTEAAGLGDGAPDPWHAYNLALFGRLRVELGDLAAGVHVLESAWAETGRTPSVTVATLVCNLYAEGLLVTAGRRADVLGAAEELLAANLERCQRAAMVRSEVTAHSLLARLHLALDELPQAQAASTAAVELYARRGPLPTVRGEEILYWHAEVQRRSGRFDAAVETLARARQLVRTKAGSLDPELREFYLAVPLNQRVAAPMDGVAEGMGSI</sequence>
<dbReference type="Proteomes" id="UP000533598">
    <property type="component" value="Unassembled WGS sequence"/>
</dbReference>
<dbReference type="SUPFAM" id="SSF48452">
    <property type="entry name" value="TPR-like"/>
    <property type="match status" value="1"/>
</dbReference>
<dbReference type="AlphaFoldDB" id="A0A7W7FU03"/>
<comment type="caution">
    <text evidence="1">The sequence shown here is derived from an EMBL/GenBank/DDBJ whole genome shotgun (WGS) entry which is preliminary data.</text>
</comment>
<proteinExistence type="predicted"/>
<organism evidence="1 2">
    <name type="scientific">Crossiella cryophila</name>
    <dbReference type="NCBI Taxonomy" id="43355"/>
    <lineage>
        <taxon>Bacteria</taxon>
        <taxon>Bacillati</taxon>
        <taxon>Actinomycetota</taxon>
        <taxon>Actinomycetes</taxon>
        <taxon>Pseudonocardiales</taxon>
        <taxon>Pseudonocardiaceae</taxon>
        <taxon>Crossiella</taxon>
    </lineage>
</organism>
<dbReference type="InterPro" id="IPR011990">
    <property type="entry name" value="TPR-like_helical_dom_sf"/>
</dbReference>
<reference evidence="1 2" key="1">
    <citation type="submission" date="2020-08" db="EMBL/GenBank/DDBJ databases">
        <title>Sequencing the genomes of 1000 actinobacteria strains.</title>
        <authorList>
            <person name="Klenk H.-P."/>
        </authorList>
    </citation>
    <scope>NUCLEOTIDE SEQUENCE [LARGE SCALE GENOMIC DNA]</scope>
    <source>
        <strain evidence="1 2">DSM 44230</strain>
    </source>
</reference>
<dbReference type="EMBL" id="JACHMH010000001">
    <property type="protein sequence ID" value="MBB4675309.1"/>
    <property type="molecule type" value="Genomic_DNA"/>
</dbReference>
<gene>
    <name evidence="1" type="ORF">HNR67_001427</name>
</gene>